<gene>
    <name evidence="1" type="ORF">TPAR_05593</name>
</gene>
<proteinExistence type="predicted"/>
<keyword evidence="2" id="KW-1185">Reference proteome</keyword>
<protein>
    <submittedName>
        <fullName evidence="1">Uncharacterized protein</fullName>
    </submittedName>
</protein>
<dbReference type="AlphaFoldDB" id="A0A2S4KVJ9"/>
<dbReference type="EMBL" id="PKSG01000564">
    <property type="protein sequence ID" value="POR34209.1"/>
    <property type="molecule type" value="Genomic_DNA"/>
</dbReference>
<sequence length="449" mass="50949">MPYTTLTTGSAGFGHMPAELNLQLLEALPDMPSLKNAVTASGQLRRCFSAYSTTVSTRVVQNEVPKHSWTHAVVVNMLLSGKLELPDLDNTDIGNINSTINKIRHLRDTAPKARVTPKDALAISRFHKKITALRDLFVADCANAKQQQLHPLFDSIRYRPATPSELIRIEQALYLFQILACFCKNMTFSKLGDREYTDQSREKVSSLQKCIVERLMSPWEMYQVIGIQAYFRRAMHGFERDSTVSERIMPGLLVGGIDLMHEALCVAGHANVANFIAPHEEQALNRPFNAMGVVVSRGTYKTWTRDGTKAIGDYAPFCPDSDKLGYASWARLEKHQLRLVGTHQTNLDLFHDLIEALEGRLDLWGAALWDESRWVEIEHTLRQPEPAFWVDLDMKHHWDSSEKGFGIVSRAEAVEEGFKEEEKARAEKECERRVVRVPQDVHPLWQVVD</sequence>
<evidence type="ECO:0000313" key="1">
    <source>
        <dbReference type="EMBL" id="POR34209.1"/>
    </source>
</evidence>
<organism evidence="1 2">
    <name type="scientific">Tolypocladium paradoxum</name>
    <dbReference type="NCBI Taxonomy" id="94208"/>
    <lineage>
        <taxon>Eukaryota</taxon>
        <taxon>Fungi</taxon>
        <taxon>Dikarya</taxon>
        <taxon>Ascomycota</taxon>
        <taxon>Pezizomycotina</taxon>
        <taxon>Sordariomycetes</taxon>
        <taxon>Hypocreomycetidae</taxon>
        <taxon>Hypocreales</taxon>
        <taxon>Ophiocordycipitaceae</taxon>
        <taxon>Tolypocladium</taxon>
    </lineage>
</organism>
<comment type="caution">
    <text evidence="1">The sequence shown here is derived from an EMBL/GenBank/DDBJ whole genome shotgun (WGS) entry which is preliminary data.</text>
</comment>
<dbReference type="Proteomes" id="UP000237481">
    <property type="component" value="Unassembled WGS sequence"/>
</dbReference>
<dbReference type="OrthoDB" id="5304511at2759"/>
<evidence type="ECO:0000313" key="2">
    <source>
        <dbReference type="Proteomes" id="UP000237481"/>
    </source>
</evidence>
<accession>A0A2S4KVJ9</accession>
<name>A0A2S4KVJ9_9HYPO</name>
<reference evidence="1 2" key="1">
    <citation type="submission" date="2018-01" db="EMBL/GenBank/DDBJ databases">
        <title>Harnessing the power of phylogenomics to disentangle the directionality and signatures of interkingdom host jumping in the parasitic fungal genus Tolypocladium.</title>
        <authorList>
            <person name="Quandt C.A."/>
            <person name="Patterson W."/>
            <person name="Spatafora J.W."/>
        </authorList>
    </citation>
    <scope>NUCLEOTIDE SEQUENCE [LARGE SCALE GENOMIC DNA]</scope>
    <source>
        <strain evidence="1 2">NRBC 100945</strain>
    </source>
</reference>